<organism evidence="8 9">
    <name type="scientific">Desulfurispirillum indicum (strain ATCC BAA-1389 / DSM 22839 / S5)</name>
    <dbReference type="NCBI Taxonomy" id="653733"/>
    <lineage>
        <taxon>Bacteria</taxon>
        <taxon>Pseudomonadati</taxon>
        <taxon>Chrysiogenota</taxon>
        <taxon>Chrysiogenia</taxon>
        <taxon>Chrysiogenales</taxon>
        <taxon>Chrysiogenaceae</taxon>
        <taxon>Desulfurispirillum</taxon>
    </lineage>
</organism>
<feature type="transmembrane region" description="Helical" evidence="7">
    <location>
        <begin position="220"/>
        <end position="241"/>
    </location>
</feature>
<dbReference type="KEGG" id="din:Selin_0124"/>
<evidence type="ECO:0000256" key="2">
    <source>
        <dbReference type="ARBA" id="ARBA00022448"/>
    </source>
</evidence>
<feature type="transmembrane region" description="Helical" evidence="7">
    <location>
        <begin position="129"/>
        <end position="147"/>
    </location>
</feature>
<dbReference type="PANTHER" id="PTHR36838">
    <property type="entry name" value="AUXIN EFFLUX CARRIER FAMILY PROTEIN"/>
    <property type="match status" value="1"/>
</dbReference>
<proteinExistence type="predicted"/>
<dbReference type="AlphaFoldDB" id="E6W5F1"/>
<dbReference type="FunCoup" id="E6W5F1">
    <property type="interactions" value="127"/>
</dbReference>
<dbReference type="RefSeq" id="WP_013504771.1">
    <property type="nucleotide sequence ID" value="NC_014836.1"/>
</dbReference>
<accession>E6W5F1</accession>
<feature type="transmembrane region" description="Helical" evidence="7">
    <location>
        <begin position="279"/>
        <end position="298"/>
    </location>
</feature>
<dbReference type="Proteomes" id="UP000002572">
    <property type="component" value="Chromosome"/>
</dbReference>
<evidence type="ECO:0000256" key="4">
    <source>
        <dbReference type="ARBA" id="ARBA00022692"/>
    </source>
</evidence>
<gene>
    <name evidence="8" type="ordered locus">Selin_0124</name>
</gene>
<feature type="transmembrane region" description="Helical" evidence="7">
    <location>
        <begin position="57"/>
        <end position="77"/>
    </location>
</feature>
<protein>
    <submittedName>
        <fullName evidence="8">Auxin Efflux Carrier</fullName>
    </submittedName>
</protein>
<feature type="transmembrane region" description="Helical" evidence="7">
    <location>
        <begin position="247"/>
        <end position="267"/>
    </location>
</feature>
<feature type="transmembrane region" description="Helical" evidence="7">
    <location>
        <begin position="6"/>
        <end position="24"/>
    </location>
</feature>
<reference evidence="8 9" key="1">
    <citation type="submission" date="2010-12" db="EMBL/GenBank/DDBJ databases">
        <title>Complete sequence of Desulfurispirillum indicum S5.</title>
        <authorList>
            <consortium name="US DOE Joint Genome Institute"/>
            <person name="Lucas S."/>
            <person name="Copeland A."/>
            <person name="Lapidus A."/>
            <person name="Cheng J.-F."/>
            <person name="Goodwin L."/>
            <person name="Pitluck S."/>
            <person name="Chertkov O."/>
            <person name="Held B."/>
            <person name="Detter J.C."/>
            <person name="Han C."/>
            <person name="Tapia R."/>
            <person name="Land M."/>
            <person name="Hauser L."/>
            <person name="Kyrpides N."/>
            <person name="Ivanova N."/>
            <person name="Mikhailova N."/>
            <person name="Haggblom M."/>
            <person name="Rauschenbach I."/>
            <person name="Bini E."/>
            <person name="Woyke T."/>
        </authorList>
    </citation>
    <scope>NUCLEOTIDE SEQUENCE [LARGE SCALE GENOMIC DNA]</scope>
    <source>
        <strain evidence="9">ATCC BAA-1389 / DSM 22839 / S5</strain>
    </source>
</reference>
<dbReference type="Pfam" id="PF03547">
    <property type="entry name" value="Mem_trans"/>
    <property type="match status" value="1"/>
</dbReference>
<evidence type="ECO:0000313" key="9">
    <source>
        <dbReference type="Proteomes" id="UP000002572"/>
    </source>
</evidence>
<feature type="transmembrane region" description="Helical" evidence="7">
    <location>
        <begin position="159"/>
        <end position="178"/>
    </location>
</feature>
<keyword evidence="3" id="KW-1003">Cell membrane</keyword>
<dbReference type="OrthoDB" id="9786183at2"/>
<dbReference type="GO" id="GO:0016020">
    <property type="term" value="C:membrane"/>
    <property type="evidence" value="ECO:0007669"/>
    <property type="project" value="UniProtKB-SubCell"/>
</dbReference>
<evidence type="ECO:0000256" key="7">
    <source>
        <dbReference type="SAM" id="Phobius"/>
    </source>
</evidence>
<feature type="transmembrane region" description="Helical" evidence="7">
    <location>
        <begin position="31"/>
        <end position="51"/>
    </location>
</feature>
<keyword evidence="4 7" id="KW-0812">Transmembrane</keyword>
<keyword evidence="2" id="KW-0813">Transport</keyword>
<evidence type="ECO:0000256" key="3">
    <source>
        <dbReference type="ARBA" id="ARBA00022475"/>
    </source>
</evidence>
<name>E6W5F1_DESIS</name>
<evidence type="ECO:0000313" key="8">
    <source>
        <dbReference type="EMBL" id="ADU64882.1"/>
    </source>
</evidence>
<feature type="transmembrane region" description="Helical" evidence="7">
    <location>
        <begin position="89"/>
        <end position="109"/>
    </location>
</feature>
<keyword evidence="6 7" id="KW-0472">Membrane</keyword>
<dbReference type="STRING" id="653733.Selin_0124"/>
<evidence type="ECO:0000256" key="6">
    <source>
        <dbReference type="ARBA" id="ARBA00023136"/>
    </source>
</evidence>
<comment type="subcellular location">
    <subcellularLocation>
        <location evidence="1">Membrane</location>
        <topology evidence="1">Multi-pass membrane protein</topology>
    </subcellularLocation>
</comment>
<evidence type="ECO:0000256" key="5">
    <source>
        <dbReference type="ARBA" id="ARBA00022989"/>
    </source>
</evidence>
<keyword evidence="5 7" id="KW-1133">Transmembrane helix</keyword>
<feature type="transmembrane region" description="Helical" evidence="7">
    <location>
        <begin position="190"/>
        <end position="208"/>
    </location>
</feature>
<evidence type="ECO:0000256" key="1">
    <source>
        <dbReference type="ARBA" id="ARBA00004141"/>
    </source>
</evidence>
<dbReference type="InParanoid" id="E6W5F1"/>
<dbReference type="eggNOG" id="COG0679">
    <property type="taxonomic scope" value="Bacteria"/>
</dbReference>
<sequence length="302" mass="32482">MESLLMVVLCFMGGAILRHTGRIAENAPQVINTVIIYISLPALVLLQIHSLEFQRELLFTVAMPWLTFGLAIPFFLVVGKLLKLDRATVGCLILLGGMGNTSFIGLPMIDAFYGSHMLAVGIIADQAGSFLVLSTAGIVTAGIFSSRANIRPSAIARKILTFPPAIAAIVALLLRPIAYPLWWTDTLSTIGSTVPMLAMVSVGTLFTVRGLRGLERELALGLGFKMLLAPLAIFVLFVLLLGGRGEIVQVTIFEAAMPPMIVGGILAMEYGLRPQLVPLLLGVGIVFSFITLPLWWLALGWV</sequence>
<dbReference type="EMBL" id="CP002432">
    <property type="protein sequence ID" value="ADU64882.1"/>
    <property type="molecule type" value="Genomic_DNA"/>
</dbReference>
<dbReference type="GO" id="GO:0055085">
    <property type="term" value="P:transmembrane transport"/>
    <property type="evidence" value="ECO:0007669"/>
    <property type="project" value="InterPro"/>
</dbReference>
<dbReference type="HOGENOM" id="CLU_056175_5_0_0"/>
<keyword evidence="9" id="KW-1185">Reference proteome</keyword>
<dbReference type="PANTHER" id="PTHR36838:SF1">
    <property type="entry name" value="SLR1864 PROTEIN"/>
    <property type="match status" value="1"/>
</dbReference>
<dbReference type="InterPro" id="IPR004776">
    <property type="entry name" value="Mem_transp_PIN-like"/>
</dbReference>